<proteinExistence type="predicted"/>
<accession>A0A1I7K918</accession>
<reference evidence="2" key="1">
    <citation type="submission" date="2016-10" db="EMBL/GenBank/DDBJ databases">
        <authorList>
            <person name="Varghese N."/>
        </authorList>
    </citation>
    <scope>NUCLEOTIDE SEQUENCE [LARGE SCALE GENOMIC DNA]</scope>
    <source>
        <strain evidence="2">DSM 18820</strain>
    </source>
</reference>
<dbReference type="STRING" id="388950.GCA_001611675_01111"/>
<keyword evidence="2" id="KW-1185">Reference proteome</keyword>
<evidence type="ECO:0000313" key="2">
    <source>
        <dbReference type="Proteomes" id="UP000182491"/>
    </source>
</evidence>
<dbReference type="OrthoDB" id="853197at2"/>
<dbReference type="EMBL" id="FPCA01000004">
    <property type="protein sequence ID" value="SFU93865.1"/>
    <property type="molecule type" value="Genomic_DNA"/>
</dbReference>
<name>A0A1I7K918_9BACT</name>
<gene>
    <name evidence="1" type="ORF">SAMN04487941_3529</name>
</gene>
<dbReference type="RefSeq" id="WP_068837236.1">
    <property type="nucleotide sequence ID" value="NZ_BMXC01000004.1"/>
</dbReference>
<evidence type="ECO:0000313" key="1">
    <source>
        <dbReference type="EMBL" id="SFU93865.1"/>
    </source>
</evidence>
<organism evidence="1 2">
    <name type="scientific">Pontibacter akesuensis</name>
    <dbReference type="NCBI Taxonomy" id="388950"/>
    <lineage>
        <taxon>Bacteria</taxon>
        <taxon>Pseudomonadati</taxon>
        <taxon>Bacteroidota</taxon>
        <taxon>Cytophagia</taxon>
        <taxon>Cytophagales</taxon>
        <taxon>Hymenobacteraceae</taxon>
        <taxon>Pontibacter</taxon>
    </lineage>
</organism>
<protein>
    <submittedName>
        <fullName evidence="1">Uncharacterized protein</fullName>
    </submittedName>
</protein>
<dbReference type="Proteomes" id="UP000182491">
    <property type="component" value="Unassembled WGS sequence"/>
</dbReference>
<sequence length="102" mass="11928">MANNLRTSHEQTIRTECGRTFGCMFRAIKLMRDEKHWFHMIYRTFENEYIYAVCNPFLDSDAITYHLISEAEAKRIFLPKLSADNARELFPAPTATVAPIRL</sequence>
<dbReference type="AlphaFoldDB" id="A0A1I7K918"/>